<evidence type="ECO:0000313" key="1">
    <source>
        <dbReference type="EMBL" id="KAG5666816.1"/>
    </source>
</evidence>
<reference evidence="1" key="1">
    <citation type="submission" date="2021-03" db="EMBL/GenBank/DDBJ databases">
        <title>Chromosome level genome of the anhydrobiotic midge Polypedilum vanderplanki.</title>
        <authorList>
            <person name="Yoshida Y."/>
            <person name="Kikawada T."/>
            <person name="Gusev O."/>
        </authorList>
    </citation>
    <scope>NUCLEOTIDE SEQUENCE</scope>
    <source>
        <strain evidence="1">NIAS01</strain>
        <tissue evidence="1">Whole body or cell culture</tissue>
    </source>
</reference>
<keyword evidence="2" id="KW-1185">Reference proteome</keyword>
<dbReference type="Gene3D" id="3.90.180.10">
    <property type="entry name" value="Medium-chain alcohol dehydrogenases, catalytic domain"/>
    <property type="match status" value="1"/>
</dbReference>
<dbReference type="InterPro" id="IPR011032">
    <property type="entry name" value="GroES-like_sf"/>
</dbReference>
<dbReference type="Proteomes" id="UP001107558">
    <property type="component" value="Chromosome 4"/>
</dbReference>
<proteinExistence type="predicted"/>
<sequence>MTGNLSTLKWHEGFFDENFDKNNLIRVQYTALNFKDIVYAFGRIPDENYLMKECSIGFEYSSIRVKTGERVMGIISKQGLPSYIKYDSRKLLNIPDDLSLENAATLPMAYVTTFY</sequence>
<evidence type="ECO:0008006" key="3">
    <source>
        <dbReference type="Google" id="ProtNLM"/>
    </source>
</evidence>
<dbReference type="AlphaFoldDB" id="A0A9J6BB77"/>
<dbReference type="SUPFAM" id="SSF50129">
    <property type="entry name" value="GroES-like"/>
    <property type="match status" value="1"/>
</dbReference>
<evidence type="ECO:0000313" key="2">
    <source>
        <dbReference type="Proteomes" id="UP001107558"/>
    </source>
</evidence>
<accession>A0A9J6BB77</accession>
<comment type="caution">
    <text evidence="1">The sequence shown here is derived from an EMBL/GenBank/DDBJ whole genome shotgun (WGS) entry which is preliminary data.</text>
</comment>
<gene>
    <name evidence="1" type="ORF">PVAND_014826</name>
</gene>
<dbReference type="OrthoDB" id="3509362at2759"/>
<organism evidence="1 2">
    <name type="scientific">Polypedilum vanderplanki</name>
    <name type="common">Sleeping chironomid midge</name>
    <dbReference type="NCBI Taxonomy" id="319348"/>
    <lineage>
        <taxon>Eukaryota</taxon>
        <taxon>Metazoa</taxon>
        <taxon>Ecdysozoa</taxon>
        <taxon>Arthropoda</taxon>
        <taxon>Hexapoda</taxon>
        <taxon>Insecta</taxon>
        <taxon>Pterygota</taxon>
        <taxon>Neoptera</taxon>
        <taxon>Endopterygota</taxon>
        <taxon>Diptera</taxon>
        <taxon>Nematocera</taxon>
        <taxon>Chironomoidea</taxon>
        <taxon>Chironomidae</taxon>
        <taxon>Chironominae</taxon>
        <taxon>Polypedilum</taxon>
        <taxon>Polypedilum</taxon>
    </lineage>
</organism>
<dbReference type="EMBL" id="JADBJN010000004">
    <property type="protein sequence ID" value="KAG5666816.1"/>
    <property type="molecule type" value="Genomic_DNA"/>
</dbReference>
<name>A0A9J6BB77_POLVA</name>
<protein>
    <recommendedName>
        <fullName evidence="3">Alcohol dehydrogenase</fullName>
    </recommendedName>
</protein>